<dbReference type="AlphaFoldDB" id="K5V339"/>
<sequence length="80" mass="8799">PCRFQPTSMPASILSVSNTSLCRNRANPPLPPSSPPEYDRPTNRVSAAADDQLEMNPPGSIHDLSYLAIRSTRYLTTKLD</sequence>
<feature type="non-terminal residue" evidence="2">
    <location>
        <position position="80"/>
    </location>
</feature>
<reference evidence="2 3" key="1">
    <citation type="journal article" date="2012" name="BMC Genomics">
        <title>Comparative genomics of the white-rot fungi, Phanerochaete carnosa and P. chrysosporium, to elucidate the genetic basis of the distinct wood types they colonize.</title>
        <authorList>
            <person name="Suzuki H."/>
            <person name="MacDonald J."/>
            <person name="Syed K."/>
            <person name="Salamov A."/>
            <person name="Hori C."/>
            <person name="Aerts A."/>
            <person name="Henrissat B."/>
            <person name="Wiebenga A."/>
            <person name="vanKuyk P.A."/>
            <person name="Barry K."/>
            <person name="Lindquist E."/>
            <person name="LaButti K."/>
            <person name="Lapidus A."/>
            <person name="Lucas S."/>
            <person name="Coutinho P."/>
            <person name="Gong Y."/>
            <person name="Samejima M."/>
            <person name="Mahadevan R."/>
            <person name="Abou-Zaid M."/>
            <person name="de Vries R.P."/>
            <person name="Igarashi K."/>
            <person name="Yadav J.S."/>
            <person name="Grigoriev I.V."/>
            <person name="Master E.R."/>
        </authorList>
    </citation>
    <scope>NUCLEOTIDE SEQUENCE [LARGE SCALE GENOMIC DNA]</scope>
    <source>
        <strain evidence="2 3">HHB-10118-sp</strain>
    </source>
</reference>
<organism evidence="2 3">
    <name type="scientific">Phanerochaete carnosa (strain HHB-10118-sp)</name>
    <name type="common">White-rot fungus</name>
    <name type="synonym">Peniophora carnosa</name>
    <dbReference type="NCBI Taxonomy" id="650164"/>
    <lineage>
        <taxon>Eukaryota</taxon>
        <taxon>Fungi</taxon>
        <taxon>Dikarya</taxon>
        <taxon>Basidiomycota</taxon>
        <taxon>Agaricomycotina</taxon>
        <taxon>Agaricomycetes</taxon>
        <taxon>Polyporales</taxon>
        <taxon>Phanerochaetaceae</taxon>
        <taxon>Phanerochaete</taxon>
    </lineage>
</organism>
<dbReference type="EMBL" id="JH930471">
    <property type="protein sequence ID" value="EKM56981.1"/>
    <property type="molecule type" value="Genomic_DNA"/>
</dbReference>
<feature type="region of interest" description="Disordered" evidence="1">
    <location>
        <begin position="19"/>
        <end position="44"/>
    </location>
</feature>
<name>K5V339_PHACS</name>
<gene>
    <name evidence="2" type="ORF">PHACADRAFT_254419</name>
</gene>
<dbReference type="GeneID" id="18916065"/>
<keyword evidence="3" id="KW-1185">Reference proteome</keyword>
<accession>K5V339</accession>
<dbReference type="Proteomes" id="UP000008370">
    <property type="component" value="Unassembled WGS sequence"/>
</dbReference>
<protein>
    <submittedName>
        <fullName evidence="2">Uncharacterized protein</fullName>
    </submittedName>
</protein>
<dbReference type="KEGG" id="pco:PHACADRAFT_254419"/>
<proteinExistence type="predicted"/>
<dbReference type="InParanoid" id="K5V339"/>
<dbReference type="RefSeq" id="XP_007394810.1">
    <property type="nucleotide sequence ID" value="XM_007394748.1"/>
</dbReference>
<evidence type="ECO:0000256" key="1">
    <source>
        <dbReference type="SAM" id="MobiDB-lite"/>
    </source>
</evidence>
<evidence type="ECO:0000313" key="2">
    <source>
        <dbReference type="EMBL" id="EKM56981.1"/>
    </source>
</evidence>
<dbReference type="HOGENOM" id="CLU_196409_0_0_1"/>
<evidence type="ECO:0000313" key="3">
    <source>
        <dbReference type="Proteomes" id="UP000008370"/>
    </source>
</evidence>